<evidence type="ECO:0000313" key="2">
    <source>
        <dbReference type="EMBL" id="GAA0144651.1"/>
    </source>
</evidence>
<dbReference type="AlphaFoldDB" id="A0AAV3P1Q8"/>
<feature type="compositionally biased region" description="Low complexity" evidence="1">
    <location>
        <begin position="298"/>
        <end position="308"/>
    </location>
</feature>
<organism evidence="2 3">
    <name type="scientific">Lithospermum erythrorhizon</name>
    <name type="common">Purple gromwell</name>
    <name type="synonym">Lithospermum officinale var. erythrorhizon</name>
    <dbReference type="NCBI Taxonomy" id="34254"/>
    <lineage>
        <taxon>Eukaryota</taxon>
        <taxon>Viridiplantae</taxon>
        <taxon>Streptophyta</taxon>
        <taxon>Embryophyta</taxon>
        <taxon>Tracheophyta</taxon>
        <taxon>Spermatophyta</taxon>
        <taxon>Magnoliopsida</taxon>
        <taxon>eudicotyledons</taxon>
        <taxon>Gunneridae</taxon>
        <taxon>Pentapetalae</taxon>
        <taxon>asterids</taxon>
        <taxon>lamiids</taxon>
        <taxon>Boraginales</taxon>
        <taxon>Boraginaceae</taxon>
        <taxon>Boraginoideae</taxon>
        <taxon>Lithospermeae</taxon>
        <taxon>Lithospermum</taxon>
    </lineage>
</organism>
<evidence type="ECO:0008006" key="4">
    <source>
        <dbReference type="Google" id="ProtNLM"/>
    </source>
</evidence>
<accession>A0AAV3P1Q8</accession>
<reference evidence="2 3" key="1">
    <citation type="submission" date="2024-01" db="EMBL/GenBank/DDBJ databases">
        <title>The complete chloroplast genome sequence of Lithospermum erythrorhizon: insights into the phylogenetic relationship among Boraginaceae species and the maternal lineages of purple gromwells.</title>
        <authorList>
            <person name="Okada T."/>
            <person name="Watanabe K."/>
        </authorList>
    </citation>
    <scope>NUCLEOTIDE SEQUENCE [LARGE SCALE GENOMIC DNA]</scope>
</reference>
<sequence length="590" mass="64914">MTEEELLEDYKLLYSKWTILIIIYTKAETKKGRLKKYIEKLLKIVEDRDEEIKGLNVQLQALSKGIKMMNSSTNILEEILVMGKNAKNNTGIGYKKGKTNNQKGEAKFVVAEEDDIGEPINAIVDEKVRDSSCVDAAYLLEYTVVPSATASMGKTIEPSNVYVNVGDVSIGVDNPEGITVNVSSVDDNITNASKQASVENFGKAVDPNVKDTVDGLKENPPIGADEGRPTVINTGNDTAKDENVTPSVRDTTMEDAAEPTVGKGDADTLNTEEMEILEDASQKKKKSKKRKHKKVVEEQVPPVDQPTVSNEWLPEQEQPGDEVVQDYDDEDIAAIISRRRKAKRKLKIIENRSKVGNKRIPKNVAAVSTGNVALNFEEEEAKWKFVASRRIAAERMLSEVTKKNTDMMDILADVGVRPKLVGEFICNMTYDIDEPESTHFQKVTLRNRTVEFCPSIINAYYGRANAGKTGAKLQLSEITKVLTGDAVDTWPDKGKISSSKLSVNIIEAQQPDILTVVDEEAPSPVFITISPKLLQGTHVANIPLRSIEMGSGSGAAQKSVLEARLRSLTEEDDPAIDPDASESEAEAFQE</sequence>
<feature type="compositionally biased region" description="Basic residues" evidence="1">
    <location>
        <begin position="283"/>
        <end position="294"/>
    </location>
</feature>
<evidence type="ECO:0000256" key="1">
    <source>
        <dbReference type="SAM" id="MobiDB-lite"/>
    </source>
</evidence>
<feature type="region of interest" description="Disordered" evidence="1">
    <location>
        <begin position="562"/>
        <end position="590"/>
    </location>
</feature>
<evidence type="ECO:0000313" key="3">
    <source>
        <dbReference type="Proteomes" id="UP001454036"/>
    </source>
</evidence>
<protein>
    <recommendedName>
        <fullName evidence="4">Envelope-like protein</fullName>
    </recommendedName>
</protein>
<dbReference type="EMBL" id="BAABME010016138">
    <property type="protein sequence ID" value="GAA0144651.1"/>
    <property type="molecule type" value="Genomic_DNA"/>
</dbReference>
<comment type="caution">
    <text evidence="2">The sequence shown here is derived from an EMBL/GenBank/DDBJ whole genome shotgun (WGS) entry which is preliminary data.</text>
</comment>
<name>A0AAV3P1Q8_LITER</name>
<feature type="region of interest" description="Disordered" evidence="1">
    <location>
        <begin position="212"/>
        <end position="310"/>
    </location>
</feature>
<dbReference type="Proteomes" id="UP001454036">
    <property type="component" value="Unassembled WGS sequence"/>
</dbReference>
<gene>
    <name evidence="2" type="ORF">LIER_35979</name>
</gene>
<proteinExistence type="predicted"/>
<keyword evidence="3" id="KW-1185">Reference proteome</keyword>
<feature type="compositionally biased region" description="Acidic residues" evidence="1">
    <location>
        <begin position="570"/>
        <end position="590"/>
    </location>
</feature>